<evidence type="ECO:0000256" key="2">
    <source>
        <dbReference type="ARBA" id="ARBA00022723"/>
    </source>
</evidence>
<comment type="similarity">
    <text evidence="1">Belongs to the Gfa family.</text>
</comment>
<keyword evidence="4" id="KW-0456">Lyase</keyword>
<name>A0A347UD64_9RHOB</name>
<reference evidence="6 7" key="1">
    <citation type="submission" date="2018-09" db="EMBL/GenBank/DDBJ databases">
        <title>Profundibacter amoris BAR1 gen. nov., sp. nov., a new member of the Roseobacter clade isolated at Lokis Castle Vent Field on the Arctic Mid-Oceanic Ridge.</title>
        <authorList>
            <person name="Le Moine Bauer S."/>
            <person name="Sjoeberg A.G."/>
            <person name="L'Haridon S."/>
            <person name="Stokke R."/>
            <person name="Roalkvam I."/>
            <person name="Steen I.H."/>
            <person name="Dahle H."/>
        </authorList>
    </citation>
    <scope>NUCLEOTIDE SEQUENCE [LARGE SCALE GENOMIC DNA]</scope>
    <source>
        <strain evidence="6 7">BAR1</strain>
    </source>
</reference>
<dbReference type="PANTHER" id="PTHR33337:SF40">
    <property type="entry name" value="CENP-V_GFA DOMAIN-CONTAINING PROTEIN-RELATED"/>
    <property type="match status" value="1"/>
</dbReference>
<dbReference type="GO" id="GO:0016846">
    <property type="term" value="F:carbon-sulfur lyase activity"/>
    <property type="evidence" value="ECO:0007669"/>
    <property type="project" value="InterPro"/>
</dbReference>
<evidence type="ECO:0000259" key="5">
    <source>
        <dbReference type="PROSITE" id="PS51891"/>
    </source>
</evidence>
<dbReference type="Pfam" id="PF04828">
    <property type="entry name" value="GFA"/>
    <property type="match status" value="1"/>
</dbReference>
<dbReference type="GO" id="GO:0046872">
    <property type="term" value="F:metal ion binding"/>
    <property type="evidence" value="ECO:0007669"/>
    <property type="project" value="UniProtKB-KW"/>
</dbReference>
<evidence type="ECO:0000313" key="6">
    <source>
        <dbReference type="EMBL" id="AXX96792.1"/>
    </source>
</evidence>
<dbReference type="InterPro" id="IPR006913">
    <property type="entry name" value="CENP-V/GFA"/>
</dbReference>
<protein>
    <submittedName>
        <fullName evidence="6">GFA family protein</fullName>
    </submittedName>
</protein>
<gene>
    <name evidence="6" type="ORF">BAR1_01895</name>
</gene>
<dbReference type="SUPFAM" id="SSF51316">
    <property type="entry name" value="Mss4-like"/>
    <property type="match status" value="1"/>
</dbReference>
<evidence type="ECO:0000256" key="3">
    <source>
        <dbReference type="ARBA" id="ARBA00022833"/>
    </source>
</evidence>
<organism evidence="6 7">
    <name type="scientific">Profundibacter amoris</name>
    <dbReference type="NCBI Taxonomy" id="2171755"/>
    <lineage>
        <taxon>Bacteria</taxon>
        <taxon>Pseudomonadati</taxon>
        <taxon>Pseudomonadota</taxon>
        <taxon>Alphaproteobacteria</taxon>
        <taxon>Rhodobacterales</taxon>
        <taxon>Paracoccaceae</taxon>
        <taxon>Profundibacter</taxon>
    </lineage>
</organism>
<dbReference type="Proteomes" id="UP000261704">
    <property type="component" value="Chromosome"/>
</dbReference>
<dbReference type="EMBL" id="CP032125">
    <property type="protein sequence ID" value="AXX96792.1"/>
    <property type="molecule type" value="Genomic_DNA"/>
</dbReference>
<dbReference type="RefSeq" id="WP_118941450.1">
    <property type="nucleotide sequence ID" value="NZ_CP032125.1"/>
</dbReference>
<sequence>MDRTGKCLCGAVRFTIRDLNTEFGTCHCKMCQRWAGSALLGLTVPADTVRFEGIENVKRYQSSDWAERTWCGKCGSGLWYRVTAEGPHHGFYHMPIGLLDDTSGLTMSREIFTDTKPDCVTFEGDRERLDTAATLALFGVTE</sequence>
<keyword evidence="2" id="KW-0479">Metal-binding</keyword>
<keyword evidence="7" id="KW-1185">Reference proteome</keyword>
<keyword evidence="3" id="KW-0862">Zinc</keyword>
<feature type="domain" description="CENP-V/GFA" evidence="5">
    <location>
        <begin position="3"/>
        <end position="123"/>
    </location>
</feature>
<dbReference type="AlphaFoldDB" id="A0A347UD64"/>
<evidence type="ECO:0000256" key="4">
    <source>
        <dbReference type="ARBA" id="ARBA00023239"/>
    </source>
</evidence>
<dbReference type="KEGG" id="pamo:BAR1_01895"/>
<dbReference type="PANTHER" id="PTHR33337">
    <property type="entry name" value="GFA DOMAIN-CONTAINING PROTEIN"/>
    <property type="match status" value="1"/>
</dbReference>
<evidence type="ECO:0000256" key="1">
    <source>
        <dbReference type="ARBA" id="ARBA00005495"/>
    </source>
</evidence>
<dbReference type="OrthoDB" id="9807246at2"/>
<evidence type="ECO:0000313" key="7">
    <source>
        <dbReference type="Proteomes" id="UP000261704"/>
    </source>
</evidence>
<dbReference type="PROSITE" id="PS51891">
    <property type="entry name" value="CENP_V_GFA"/>
    <property type="match status" value="1"/>
</dbReference>
<accession>A0A347UD64</accession>
<dbReference type="InterPro" id="IPR011057">
    <property type="entry name" value="Mss4-like_sf"/>
</dbReference>
<dbReference type="Gene3D" id="3.90.1590.10">
    <property type="entry name" value="glutathione-dependent formaldehyde- activating enzyme (gfa)"/>
    <property type="match status" value="1"/>
</dbReference>
<proteinExistence type="inferred from homology"/>